<dbReference type="EMBL" id="CP047895">
    <property type="protein sequence ID" value="QHL90073.1"/>
    <property type="molecule type" value="Genomic_DNA"/>
</dbReference>
<dbReference type="InterPro" id="IPR018684">
    <property type="entry name" value="DUF2171"/>
</dbReference>
<organism evidence="2 3">
    <name type="scientific">Sphingomonas changnyeongensis</name>
    <dbReference type="NCBI Taxonomy" id="2698679"/>
    <lineage>
        <taxon>Bacteria</taxon>
        <taxon>Pseudomonadati</taxon>
        <taxon>Pseudomonadota</taxon>
        <taxon>Alphaproteobacteria</taxon>
        <taxon>Sphingomonadales</taxon>
        <taxon>Sphingomonadaceae</taxon>
        <taxon>Sphingomonas</taxon>
    </lineage>
</organism>
<dbReference type="KEGG" id="schy:GVO57_03570"/>
<protein>
    <submittedName>
        <fullName evidence="2">DUF2171 domain-containing protein</fullName>
    </submittedName>
</protein>
<reference evidence="2 3" key="1">
    <citation type="submission" date="2020-01" db="EMBL/GenBank/DDBJ databases">
        <title>Sphingomonas sp. C33 whole genome sequece.</title>
        <authorList>
            <person name="Park C."/>
        </authorList>
    </citation>
    <scope>NUCLEOTIDE SEQUENCE [LARGE SCALE GENOMIC DNA]</scope>
    <source>
        <strain evidence="2 3">C33</strain>
    </source>
</reference>
<evidence type="ECO:0000313" key="3">
    <source>
        <dbReference type="Proteomes" id="UP000464468"/>
    </source>
</evidence>
<dbReference type="Proteomes" id="UP000464468">
    <property type="component" value="Chromosome"/>
</dbReference>
<dbReference type="AlphaFoldDB" id="A0A7Z2S580"/>
<dbReference type="RefSeq" id="WP_160591901.1">
    <property type="nucleotide sequence ID" value="NZ_CP047895.1"/>
</dbReference>
<accession>A0A7Z2S580</accession>
<evidence type="ECO:0000256" key="1">
    <source>
        <dbReference type="SAM" id="MobiDB-lite"/>
    </source>
</evidence>
<proteinExistence type="predicted"/>
<keyword evidence="3" id="KW-1185">Reference proteome</keyword>
<evidence type="ECO:0000313" key="2">
    <source>
        <dbReference type="EMBL" id="QHL90073.1"/>
    </source>
</evidence>
<sequence>MSKHHDIREDMEVISADGAHVGTVDEISHHRIKLKKRDGGHPAIGGGSHDGHHHYLSLGLVAEVEGDRVRLTVSSENVSGFLEEKHEV</sequence>
<dbReference type="Pfam" id="PF09939">
    <property type="entry name" value="DUF2171"/>
    <property type="match status" value="1"/>
</dbReference>
<name>A0A7Z2S580_9SPHN</name>
<feature type="region of interest" description="Disordered" evidence="1">
    <location>
        <begin position="28"/>
        <end position="50"/>
    </location>
</feature>
<gene>
    <name evidence="2" type="ORF">GVO57_03570</name>
</gene>